<dbReference type="EMBL" id="CAJNNV010026863">
    <property type="protein sequence ID" value="CAE8619167.1"/>
    <property type="molecule type" value="Genomic_DNA"/>
</dbReference>
<sequence length="119" mass="13232">MDFLQLLIQVSSQASQEQYAEQDRAAKALMEGFQEKCLVAAEKGETECRYAIHFVLCNEGEFPNNGHKDSTFQDEFAMLLGKKLRETFGPNSRTSASVTGQWGGIELAAIWPKQKPTGT</sequence>
<dbReference type="Proteomes" id="UP000654075">
    <property type="component" value="Unassembled WGS sequence"/>
</dbReference>
<name>A0A813G2R6_POLGL</name>
<dbReference type="AlphaFoldDB" id="A0A813G2R6"/>
<proteinExistence type="predicted"/>
<protein>
    <submittedName>
        <fullName evidence="1">Uncharacterized protein</fullName>
    </submittedName>
</protein>
<comment type="caution">
    <text evidence="1">The sequence shown here is derived from an EMBL/GenBank/DDBJ whole genome shotgun (WGS) entry which is preliminary data.</text>
</comment>
<accession>A0A813G2R6</accession>
<organism evidence="1 2">
    <name type="scientific">Polarella glacialis</name>
    <name type="common">Dinoflagellate</name>
    <dbReference type="NCBI Taxonomy" id="89957"/>
    <lineage>
        <taxon>Eukaryota</taxon>
        <taxon>Sar</taxon>
        <taxon>Alveolata</taxon>
        <taxon>Dinophyceae</taxon>
        <taxon>Suessiales</taxon>
        <taxon>Suessiaceae</taxon>
        <taxon>Polarella</taxon>
    </lineage>
</organism>
<reference evidence="1" key="1">
    <citation type="submission" date="2021-02" db="EMBL/GenBank/DDBJ databases">
        <authorList>
            <person name="Dougan E. K."/>
            <person name="Rhodes N."/>
            <person name="Thang M."/>
            <person name="Chan C."/>
        </authorList>
    </citation>
    <scope>NUCLEOTIDE SEQUENCE</scope>
</reference>
<gene>
    <name evidence="1" type="ORF">PGLA1383_LOCUS36758</name>
</gene>
<evidence type="ECO:0000313" key="2">
    <source>
        <dbReference type="Proteomes" id="UP000654075"/>
    </source>
</evidence>
<evidence type="ECO:0000313" key="1">
    <source>
        <dbReference type="EMBL" id="CAE8619167.1"/>
    </source>
</evidence>
<feature type="non-terminal residue" evidence="1">
    <location>
        <position position="119"/>
    </location>
</feature>
<keyword evidence="2" id="KW-1185">Reference proteome</keyword>